<feature type="transmembrane region" description="Helical" evidence="5">
    <location>
        <begin position="57"/>
        <end position="78"/>
    </location>
</feature>
<dbReference type="Pfam" id="PF00137">
    <property type="entry name" value="ATP-synt_C"/>
    <property type="match status" value="1"/>
</dbReference>
<feature type="transmembrane region" description="Helical" evidence="5">
    <location>
        <begin position="12"/>
        <end position="31"/>
    </location>
</feature>
<dbReference type="STRING" id="1358809.S7WAZ2"/>
<dbReference type="GO" id="GO:0015078">
    <property type="term" value="F:proton transmembrane transporter activity"/>
    <property type="evidence" value="ECO:0007669"/>
    <property type="project" value="InterPro"/>
</dbReference>
<comment type="caution">
    <text evidence="7">The sequence shown here is derived from an EMBL/GenBank/DDBJ whole genome shotgun (WGS) entry which is preliminary data.</text>
</comment>
<evidence type="ECO:0000313" key="8">
    <source>
        <dbReference type="Proteomes" id="UP000014978"/>
    </source>
</evidence>
<evidence type="ECO:0000256" key="3">
    <source>
        <dbReference type="ARBA" id="ARBA00022989"/>
    </source>
</evidence>
<dbReference type="FunCoup" id="S7WAZ2">
    <property type="interactions" value="51"/>
</dbReference>
<evidence type="ECO:0000259" key="6">
    <source>
        <dbReference type="Pfam" id="PF00137"/>
    </source>
</evidence>
<evidence type="ECO:0000256" key="1">
    <source>
        <dbReference type="ARBA" id="ARBA00004141"/>
    </source>
</evidence>
<dbReference type="OMA" id="IAPCAFI"/>
<proteinExistence type="predicted"/>
<keyword evidence="3 5" id="KW-1133">Transmembrane helix</keyword>
<dbReference type="Proteomes" id="UP000014978">
    <property type="component" value="Unassembled WGS sequence"/>
</dbReference>
<comment type="subcellular location">
    <subcellularLocation>
        <location evidence="1">Membrane</location>
        <topology evidence="1">Multi-pass membrane protein</topology>
    </subcellularLocation>
</comment>
<dbReference type="InParanoid" id="S7WAZ2"/>
<dbReference type="AlphaFoldDB" id="S7WAZ2"/>
<dbReference type="InterPro" id="IPR035921">
    <property type="entry name" value="F/V-ATP_Csub_sf"/>
</dbReference>
<organism evidence="7 8">
    <name type="scientific">Spraguea lophii (strain 42_110)</name>
    <name type="common">Microsporidian parasite</name>
    <dbReference type="NCBI Taxonomy" id="1358809"/>
    <lineage>
        <taxon>Eukaryota</taxon>
        <taxon>Fungi</taxon>
        <taxon>Fungi incertae sedis</taxon>
        <taxon>Microsporidia</taxon>
        <taxon>Spragueidae</taxon>
        <taxon>Spraguea</taxon>
    </lineage>
</organism>
<feature type="transmembrane region" description="Helical" evidence="5">
    <location>
        <begin position="131"/>
        <end position="152"/>
    </location>
</feature>
<dbReference type="HOGENOM" id="CLU_135788_0_0_1"/>
<dbReference type="GO" id="GO:0033177">
    <property type="term" value="C:proton-transporting two-sector ATPase complex, proton-transporting domain"/>
    <property type="evidence" value="ECO:0007669"/>
    <property type="project" value="InterPro"/>
</dbReference>
<protein>
    <submittedName>
        <fullName evidence="7">Vacuolar ATP synthase subunit C</fullName>
    </submittedName>
</protein>
<accession>S7WAZ2</accession>
<evidence type="ECO:0000256" key="4">
    <source>
        <dbReference type="ARBA" id="ARBA00023136"/>
    </source>
</evidence>
<evidence type="ECO:0000256" key="2">
    <source>
        <dbReference type="ARBA" id="ARBA00022692"/>
    </source>
</evidence>
<sequence length="153" mass="17106">MTIEDKIFDDKFYFDILRVIILLSLLLPVFFGASKGLKMAGEGVCTSSLIKRNLTSSIAPCAFITTPIMFSLIGFFTIKDVEIRSYNQGCRLLAGATMLGIPGGFTAYYAGEIAKYSIVAVVQQKKFTFQFFVTFIFLEIIPIFGMILFFVIK</sequence>
<evidence type="ECO:0000313" key="7">
    <source>
        <dbReference type="EMBL" id="EPR78957.1"/>
    </source>
</evidence>
<keyword evidence="4 5" id="KW-0472">Membrane</keyword>
<reference evidence="8" key="1">
    <citation type="journal article" date="2013" name="PLoS Genet.">
        <title>The genome of Spraguea lophii and the basis of host-microsporidian interactions.</title>
        <authorList>
            <person name="Campbell S.E."/>
            <person name="Williams T.A."/>
            <person name="Yousuf A."/>
            <person name="Soanes D.M."/>
            <person name="Paszkiewicz K.H."/>
            <person name="Williams B.A.P."/>
        </authorList>
    </citation>
    <scope>NUCLEOTIDE SEQUENCE [LARGE SCALE GENOMIC DNA]</scope>
    <source>
        <strain evidence="8">42_110</strain>
    </source>
</reference>
<feature type="domain" description="V-ATPase proteolipid subunit C-like" evidence="6">
    <location>
        <begin position="93"/>
        <end position="152"/>
    </location>
</feature>
<dbReference type="VEuPathDB" id="MicrosporidiaDB:SLOPH_2052"/>
<dbReference type="Gene3D" id="1.20.120.610">
    <property type="entry name" value="lithium bound rotor ring of v- atpase"/>
    <property type="match status" value="1"/>
</dbReference>
<dbReference type="OrthoDB" id="1744869at2759"/>
<evidence type="ECO:0000256" key="5">
    <source>
        <dbReference type="SAM" id="Phobius"/>
    </source>
</evidence>
<keyword evidence="8" id="KW-1185">Reference proteome</keyword>
<dbReference type="SUPFAM" id="SSF81333">
    <property type="entry name" value="F1F0 ATP synthase subunit C"/>
    <property type="match status" value="1"/>
</dbReference>
<feature type="transmembrane region" description="Helical" evidence="5">
    <location>
        <begin position="90"/>
        <end position="111"/>
    </location>
</feature>
<dbReference type="EMBL" id="ATCN01000469">
    <property type="protein sequence ID" value="EPR78957.1"/>
    <property type="molecule type" value="Genomic_DNA"/>
</dbReference>
<keyword evidence="2 5" id="KW-0812">Transmembrane</keyword>
<name>S7WAZ2_SPRLO</name>
<dbReference type="InterPro" id="IPR002379">
    <property type="entry name" value="ATPase_proteolipid_c-like_dom"/>
</dbReference>
<gene>
    <name evidence="7" type="ORF">SLOPH_2052</name>
</gene>